<organism evidence="2 3">
    <name type="scientific">Aureobasidium melanogenum</name>
    <name type="common">Aureobasidium pullulans var. melanogenum</name>
    <dbReference type="NCBI Taxonomy" id="46634"/>
    <lineage>
        <taxon>Eukaryota</taxon>
        <taxon>Fungi</taxon>
        <taxon>Dikarya</taxon>
        <taxon>Ascomycota</taxon>
        <taxon>Pezizomycotina</taxon>
        <taxon>Dothideomycetes</taxon>
        <taxon>Dothideomycetidae</taxon>
        <taxon>Dothideales</taxon>
        <taxon>Saccotheciaceae</taxon>
        <taxon>Aureobasidium</taxon>
    </lineage>
</organism>
<dbReference type="Proteomes" id="UP000767238">
    <property type="component" value="Unassembled WGS sequence"/>
</dbReference>
<feature type="non-terminal residue" evidence="2">
    <location>
        <position position="1"/>
    </location>
</feature>
<dbReference type="AlphaFoldDB" id="A0A9P8G707"/>
<reference evidence="2" key="1">
    <citation type="journal article" date="2021" name="J Fungi (Basel)">
        <title>Virulence traits and population genomics of the black yeast Aureobasidium melanogenum.</title>
        <authorList>
            <person name="Cernosa A."/>
            <person name="Sun X."/>
            <person name="Gostincar C."/>
            <person name="Fang C."/>
            <person name="Gunde-Cimerman N."/>
            <person name="Song Z."/>
        </authorList>
    </citation>
    <scope>NUCLEOTIDE SEQUENCE</scope>
    <source>
        <strain evidence="2">EXF-8016</strain>
    </source>
</reference>
<feature type="region of interest" description="Disordered" evidence="1">
    <location>
        <begin position="128"/>
        <end position="208"/>
    </location>
</feature>
<feature type="compositionally biased region" description="Basic and acidic residues" evidence="1">
    <location>
        <begin position="97"/>
        <end position="115"/>
    </location>
</feature>
<evidence type="ECO:0000256" key="1">
    <source>
        <dbReference type="SAM" id="MobiDB-lite"/>
    </source>
</evidence>
<feature type="compositionally biased region" description="Low complexity" evidence="1">
    <location>
        <begin position="37"/>
        <end position="50"/>
    </location>
</feature>
<comment type="caution">
    <text evidence="2">The sequence shown here is derived from an EMBL/GenBank/DDBJ whole genome shotgun (WGS) entry which is preliminary data.</text>
</comment>
<evidence type="ECO:0000313" key="3">
    <source>
        <dbReference type="Proteomes" id="UP000767238"/>
    </source>
</evidence>
<protein>
    <submittedName>
        <fullName evidence="2">Uncharacterized protein</fullName>
    </submittedName>
</protein>
<reference evidence="2" key="2">
    <citation type="submission" date="2021-08" db="EMBL/GenBank/DDBJ databases">
        <authorList>
            <person name="Gostincar C."/>
            <person name="Sun X."/>
            <person name="Song Z."/>
            <person name="Gunde-Cimerman N."/>
        </authorList>
    </citation>
    <scope>NUCLEOTIDE SEQUENCE</scope>
    <source>
        <strain evidence="2">EXF-8016</strain>
    </source>
</reference>
<gene>
    <name evidence="2" type="ORF">KCV03_g10391</name>
</gene>
<sequence length="331" mass="36255">QSPPQRQPRLAIATSRFNFPCPDEPPLPQRLRHKNSTRYAASSTTRSTNSLPRKREFKLYERELRARYRTPPAPSIQTSRNASPPTPPADQPSGASDTKRDAQGTNDKGHERKSELLGLFTPVYLPLLESRPLGPGRSPSAPALGDIADSSTIVPDRQALQRANTDPAGDNKSPSYKRGLGPRALSSGSDQGRSLVSALESPSAGPRLSNKKRVSLIVGDEVVTPSDYIFSSIAGDSNHRPDDESGAQHIEKRKPLHGFDNETKTANFEAIDGPIALRLLLSHTSGFSHPPYDQHLEAWSRHNDKMASYNGLTGDFYGYFNYRPVARPGAD</sequence>
<evidence type="ECO:0000313" key="2">
    <source>
        <dbReference type="EMBL" id="KAH0208760.1"/>
    </source>
</evidence>
<feature type="non-terminal residue" evidence="2">
    <location>
        <position position="331"/>
    </location>
</feature>
<feature type="region of interest" description="Disordered" evidence="1">
    <location>
        <begin position="1"/>
        <end position="116"/>
    </location>
</feature>
<proteinExistence type="predicted"/>
<name>A0A9P8G707_AURME</name>
<feature type="compositionally biased region" description="Basic and acidic residues" evidence="1">
    <location>
        <begin position="53"/>
        <end position="66"/>
    </location>
</feature>
<dbReference type="EMBL" id="JAHFYH010000344">
    <property type="protein sequence ID" value="KAH0208760.1"/>
    <property type="molecule type" value="Genomic_DNA"/>
</dbReference>
<accession>A0A9P8G707</accession>